<protein>
    <submittedName>
        <fullName evidence="1">Uncharacterized protein</fullName>
    </submittedName>
</protein>
<gene>
    <name evidence="1" type="ORF">F2Q70_00014551</name>
</gene>
<dbReference type="AlphaFoldDB" id="A0A8S9HQ46"/>
<accession>A0A8S9HQ46</accession>
<comment type="caution">
    <text evidence="1">The sequence shown here is derived from an EMBL/GenBank/DDBJ whole genome shotgun (WGS) entry which is preliminary data.</text>
</comment>
<name>A0A8S9HQ46_BRACR</name>
<sequence>MTFKLKKNQAEEEEIHGSLSTPKIVRYYVNQAHTKHVDEECKICSSSKWLVESVFNVVKGKGKTDL</sequence>
<dbReference type="EMBL" id="QGKY02001250">
    <property type="protein sequence ID" value="KAF2560515.1"/>
    <property type="molecule type" value="Genomic_DNA"/>
</dbReference>
<organism evidence="1">
    <name type="scientific">Brassica cretica</name>
    <name type="common">Mustard</name>
    <dbReference type="NCBI Taxonomy" id="69181"/>
    <lineage>
        <taxon>Eukaryota</taxon>
        <taxon>Viridiplantae</taxon>
        <taxon>Streptophyta</taxon>
        <taxon>Embryophyta</taxon>
        <taxon>Tracheophyta</taxon>
        <taxon>Spermatophyta</taxon>
        <taxon>Magnoliopsida</taxon>
        <taxon>eudicotyledons</taxon>
        <taxon>Gunneridae</taxon>
        <taxon>Pentapetalae</taxon>
        <taxon>rosids</taxon>
        <taxon>malvids</taxon>
        <taxon>Brassicales</taxon>
        <taxon>Brassicaceae</taxon>
        <taxon>Brassiceae</taxon>
        <taxon>Brassica</taxon>
    </lineage>
</organism>
<evidence type="ECO:0000313" key="1">
    <source>
        <dbReference type="EMBL" id="KAF2560515.1"/>
    </source>
</evidence>
<reference evidence="1" key="1">
    <citation type="submission" date="2019-12" db="EMBL/GenBank/DDBJ databases">
        <title>Genome sequencing and annotation of Brassica cretica.</title>
        <authorList>
            <person name="Studholme D.J."/>
            <person name="Sarris P.F."/>
        </authorList>
    </citation>
    <scope>NUCLEOTIDE SEQUENCE</scope>
    <source>
        <strain evidence="1">PFS-102/07</strain>
        <tissue evidence="1">Leaf</tissue>
    </source>
</reference>
<proteinExistence type="predicted"/>